<gene>
    <name evidence="1" type="ORF">FYJ58_07410</name>
</gene>
<dbReference type="EMBL" id="VUMT01000009">
    <property type="protein sequence ID" value="MSS63704.1"/>
    <property type="molecule type" value="Genomic_DNA"/>
</dbReference>
<dbReference type="RefSeq" id="WP_154519116.1">
    <property type="nucleotide sequence ID" value="NZ_VUMT01000009.1"/>
</dbReference>
<proteinExistence type="predicted"/>
<evidence type="ECO:0000313" key="2">
    <source>
        <dbReference type="Proteomes" id="UP000482209"/>
    </source>
</evidence>
<protein>
    <submittedName>
        <fullName evidence="1">Uncharacterized protein</fullName>
    </submittedName>
</protein>
<comment type="caution">
    <text evidence="1">The sequence shown here is derived from an EMBL/GenBank/DDBJ whole genome shotgun (WGS) entry which is preliminary data.</text>
</comment>
<evidence type="ECO:0000313" key="1">
    <source>
        <dbReference type="EMBL" id="MSS63704.1"/>
    </source>
</evidence>
<sequence length="234" mass="27440">MDNKFTVIQGNADIDNSNRIMRTIALHDCWQRQYHNAIYKALSENKGKEIADYPQEDLMRIALSGIKYINLVREIRRENERVGTDYRQSLEESQATFNLIDAIFTIMGYIKLKNLVITFPITKDFDGHKWECKDYFYTMDVLSKMDWDKPIGRDNISELLWDYQNDDLREAYVEFTCAMSAIYRSKTGKSIAEEWCDDIGIPTYTINKETGIIRDNQTGQTTKLKRRSNLQVVK</sequence>
<name>A0A6L5XYE7_9FIRM</name>
<reference evidence="1 2" key="1">
    <citation type="submission" date="2019-08" db="EMBL/GenBank/DDBJ databases">
        <title>In-depth cultivation of the pig gut microbiome towards novel bacterial diversity and tailored functional studies.</title>
        <authorList>
            <person name="Wylensek D."/>
            <person name="Hitch T.C.A."/>
            <person name="Clavel T."/>
        </authorList>
    </citation>
    <scope>NUCLEOTIDE SEQUENCE [LARGE SCALE GENOMIC DNA]</scope>
    <source>
        <strain evidence="1 2">WCA-693-APC-MOT-I</strain>
    </source>
</reference>
<dbReference type="Proteomes" id="UP000482209">
    <property type="component" value="Unassembled WGS sequence"/>
</dbReference>
<keyword evidence="2" id="KW-1185">Reference proteome</keyword>
<organism evidence="1 2">
    <name type="scientific">Velocimicrobium porci</name>
    <dbReference type="NCBI Taxonomy" id="2606634"/>
    <lineage>
        <taxon>Bacteria</taxon>
        <taxon>Bacillati</taxon>
        <taxon>Bacillota</taxon>
        <taxon>Clostridia</taxon>
        <taxon>Lachnospirales</taxon>
        <taxon>Lachnospiraceae</taxon>
        <taxon>Velocimicrobium</taxon>
    </lineage>
</organism>
<dbReference type="AlphaFoldDB" id="A0A6L5XYE7"/>
<accession>A0A6L5XYE7</accession>